<accession>A0AAF0F2Y8</accession>
<name>A0AAF0F2Y8_9BASI</name>
<keyword evidence="7 13" id="KW-1133">Transmembrane helix</keyword>
<dbReference type="AlphaFoldDB" id="A0AAF0F2Y8"/>
<dbReference type="EMBL" id="CP119961">
    <property type="protein sequence ID" value="WFD39474.1"/>
    <property type="molecule type" value="Genomic_DNA"/>
</dbReference>
<evidence type="ECO:0000256" key="3">
    <source>
        <dbReference type="ARBA" id="ARBA00022516"/>
    </source>
</evidence>
<organism evidence="14 15">
    <name type="scientific">Malassezia japonica</name>
    <dbReference type="NCBI Taxonomy" id="223818"/>
    <lineage>
        <taxon>Eukaryota</taxon>
        <taxon>Fungi</taxon>
        <taxon>Dikarya</taxon>
        <taxon>Basidiomycota</taxon>
        <taxon>Ustilaginomycotina</taxon>
        <taxon>Malasseziomycetes</taxon>
        <taxon>Malasseziales</taxon>
        <taxon>Malasseziaceae</taxon>
        <taxon>Malassezia</taxon>
    </lineage>
</organism>
<dbReference type="PANTHER" id="PTHR15451:SF19">
    <property type="entry name" value="ERGOSTEROL BIOSYNTHETIC PROTEIN 28 HOMOLOG"/>
    <property type="match status" value="1"/>
</dbReference>
<feature type="transmembrane region" description="Helical" evidence="13">
    <location>
        <begin position="50"/>
        <end position="71"/>
    </location>
</feature>
<keyword evidence="5" id="KW-0256">Endoplasmic reticulum</keyword>
<evidence type="ECO:0000256" key="8">
    <source>
        <dbReference type="ARBA" id="ARBA00023011"/>
    </source>
</evidence>
<evidence type="ECO:0000256" key="10">
    <source>
        <dbReference type="ARBA" id="ARBA00023136"/>
    </source>
</evidence>
<dbReference type="PANTHER" id="PTHR15451">
    <property type="entry name" value="ERGOSTEROL BIOSYNTHETIC PROTEIN 28-RELATED"/>
    <property type="match status" value="1"/>
</dbReference>
<evidence type="ECO:0000256" key="11">
    <source>
        <dbReference type="ARBA" id="ARBA00023166"/>
    </source>
</evidence>
<proteinExistence type="inferred from homology"/>
<evidence type="ECO:0000256" key="2">
    <source>
        <dbReference type="ARBA" id="ARBA00005377"/>
    </source>
</evidence>
<reference evidence="14" key="1">
    <citation type="submission" date="2023-03" db="EMBL/GenBank/DDBJ databases">
        <title>Mating type loci evolution in Malassezia.</title>
        <authorList>
            <person name="Coelho M.A."/>
        </authorList>
    </citation>
    <scope>NUCLEOTIDE SEQUENCE</scope>
    <source>
        <strain evidence="14">CBS 9431</strain>
    </source>
</reference>
<dbReference type="GO" id="GO:0030674">
    <property type="term" value="F:protein-macromolecule adaptor activity"/>
    <property type="evidence" value="ECO:0007669"/>
    <property type="project" value="TreeGrafter"/>
</dbReference>
<keyword evidence="3" id="KW-0444">Lipid biosynthesis</keyword>
<sequence length="121" mass="13124">MDFVPEGLLPRWLLLVGAVAALNGVQNIMKPAFSTKVYSSNAGRAQATPLSARLFAIWNLTSAMVRLYAAYNIHERGAYVLCLGTFVIALAHFVSEMLFFGTLALVPGSISPLIVACTYRD</sequence>
<keyword evidence="9" id="KW-0443">Lipid metabolism</keyword>
<feature type="transmembrane region" description="Helical" evidence="13">
    <location>
        <begin position="77"/>
        <end position="106"/>
    </location>
</feature>
<evidence type="ECO:0000256" key="5">
    <source>
        <dbReference type="ARBA" id="ARBA00022824"/>
    </source>
</evidence>
<evidence type="ECO:0000256" key="12">
    <source>
        <dbReference type="ARBA" id="ARBA00023221"/>
    </source>
</evidence>
<comment type="similarity">
    <text evidence="2">Belongs to the ERG28 family.</text>
</comment>
<dbReference type="GeneID" id="85226102"/>
<protein>
    <submittedName>
        <fullName evidence="14">Ergosterol biosynthesis protein</fullName>
    </submittedName>
</protein>
<dbReference type="InterPro" id="IPR005352">
    <property type="entry name" value="Erg28"/>
</dbReference>
<keyword evidence="10 13" id="KW-0472">Membrane</keyword>
<keyword evidence="12" id="KW-0753">Steroid metabolism</keyword>
<keyword evidence="4 13" id="KW-0812">Transmembrane</keyword>
<evidence type="ECO:0000256" key="1">
    <source>
        <dbReference type="ARBA" id="ARBA00004477"/>
    </source>
</evidence>
<dbReference type="RefSeq" id="XP_060122371.1">
    <property type="nucleotide sequence ID" value="XM_060266388.1"/>
</dbReference>
<feature type="transmembrane region" description="Helical" evidence="13">
    <location>
        <begin position="12"/>
        <end position="29"/>
    </location>
</feature>
<dbReference type="Pfam" id="PF03694">
    <property type="entry name" value="Erg28"/>
    <property type="match status" value="1"/>
</dbReference>
<evidence type="ECO:0000313" key="14">
    <source>
        <dbReference type="EMBL" id="WFD39474.1"/>
    </source>
</evidence>
<keyword evidence="8" id="KW-0756">Sterol biosynthesis</keyword>
<keyword evidence="11" id="KW-1207">Sterol metabolism</keyword>
<keyword evidence="6" id="KW-0752">Steroid biosynthesis</keyword>
<evidence type="ECO:0000256" key="4">
    <source>
        <dbReference type="ARBA" id="ARBA00022692"/>
    </source>
</evidence>
<evidence type="ECO:0000256" key="7">
    <source>
        <dbReference type="ARBA" id="ARBA00022989"/>
    </source>
</evidence>
<evidence type="ECO:0000256" key="6">
    <source>
        <dbReference type="ARBA" id="ARBA00022955"/>
    </source>
</evidence>
<dbReference type="GO" id="GO:0016126">
    <property type="term" value="P:sterol biosynthetic process"/>
    <property type="evidence" value="ECO:0007669"/>
    <property type="project" value="UniProtKB-KW"/>
</dbReference>
<evidence type="ECO:0000256" key="9">
    <source>
        <dbReference type="ARBA" id="ARBA00023098"/>
    </source>
</evidence>
<dbReference type="Proteomes" id="UP001217754">
    <property type="component" value="Chromosome 4"/>
</dbReference>
<evidence type="ECO:0000313" key="15">
    <source>
        <dbReference type="Proteomes" id="UP001217754"/>
    </source>
</evidence>
<evidence type="ECO:0000256" key="13">
    <source>
        <dbReference type="SAM" id="Phobius"/>
    </source>
</evidence>
<gene>
    <name evidence="14" type="primary">ERG28</name>
    <name evidence="14" type="ORF">MJAP1_002451</name>
</gene>
<keyword evidence="15" id="KW-1185">Reference proteome</keyword>
<dbReference type="GO" id="GO:0005789">
    <property type="term" value="C:endoplasmic reticulum membrane"/>
    <property type="evidence" value="ECO:0007669"/>
    <property type="project" value="UniProtKB-SubCell"/>
</dbReference>
<comment type="subcellular location">
    <subcellularLocation>
        <location evidence="1">Endoplasmic reticulum membrane</location>
        <topology evidence="1">Multi-pass membrane protein</topology>
    </subcellularLocation>
</comment>